<evidence type="ECO:0000256" key="6">
    <source>
        <dbReference type="ARBA" id="ARBA00036217"/>
    </source>
</evidence>
<reference evidence="9 10" key="1">
    <citation type="journal article" date="2013" name="Genome Announc.">
        <title>Genome Sequence of the Extreme Obligate Alkaliphile Bacillus marmarensis Strain DSM 21297.</title>
        <authorList>
            <person name="Wernick D.G."/>
            <person name="Choi K.Y."/>
            <person name="Tat C.A."/>
            <person name="Lafontaine Rivera J.G."/>
            <person name="Liao J.C."/>
        </authorList>
    </citation>
    <scope>NUCLEOTIDE SEQUENCE [LARGE SCALE GENOMIC DNA]</scope>
    <source>
        <strain evidence="9 10">DSM 21297</strain>
    </source>
</reference>
<dbReference type="SMART" id="SM00642">
    <property type="entry name" value="Aamy"/>
    <property type="match status" value="1"/>
</dbReference>
<comment type="similarity">
    <text evidence="2">Belongs to the glycosyl hydrolase 13 family.</text>
</comment>
<comment type="catalytic activity">
    <reaction evidence="6">
        <text>Hydrolysis of (1-&gt;6)-alpha-D-glucosidic linkages in some oligosaccharides produced from starch and glycogen by alpha-amylase, and in isomaltose.</text>
        <dbReference type="EC" id="3.2.1.10"/>
    </reaction>
</comment>
<comment type="caution">
    <text evidence="9">The sequence shown here is derived from an EMBL/GenBank/DDBJ whole genome shotgun (WGS) entry which is preliminary data.</text>
</comment>
<dbReference type="InterPro" id="IPR006047">
    <property type="entry name" value="GH13_cat_dom"/>
</dbReference>
<keyword evidence="4" id="KW-0378">Hydrolase</keyword>
<dbReference type="SUPFAM" id="SSF51445">
    <property type="entry name" value="(Trans)glycosidases"/>
    <property type="match status" value="1"/>
</dbReference>
<keyword evidence="10" id="KW-1185">Reference proteome</keyword>
<organism evidence="9 10">
    <name type="scientific">Alkalihalophilus marmarensis DSM 21297</name>
    <dbReference type="NCBI Taxonomy" id="1188261"/>
    <lineage>
        <taxon>Bacteria</taxon>
        <taxon>Bacillati</taxon>
        <taxon>Bacillota</taxon>
        <taxon>Bacilli</taxon>
        <taxon>Bacillales</taxon>
        <taxon>Bacillaceae</taxon>
        <taxon>Alkalihalophilus</taxon>
    </lineage>
</organism>
<sequence length="561" mass="65345">MSKQWWKESVIYQIYPRSFADSNGDGIGDLKGIISKLDYLEWLGIDVIWLSPVYDSPNDDNGYDIRDYYGIMKEFGTMDDWELMLSEVHKRGMKLIMDLVINHSSDECEWFVKSASSKTSPYRDYYIWRPGNGGQEPNNWESHFGGSAWKYHEETDEYFLHLFSKKQPDFNWENEALRSELYKMMTWWLDKGIDGFRMDVINMISKAEGLPDASEVRDTPYQPAGDLFLNGPRVHEYIKEMNEQVLSKYDVMTVGETPGVTPDDAALFTGEDRNELNMVFQFDHMDVDSGPGGKWDIQPWTLSELRRILDGWQLGLEGRGWNSLYLNNHDQPRMVSRFGDDKEYRVNSAKMLATLLHTLQGTPYIYQGEEIGMTNVEFDSIDDYRDIETLNMYKEATEERGISHDEVMRRIYIKGRDNARTPMQWNPTKHAGFTTGEPWLAVNQNYEEINVEEAQTDKNSVLHYYKKLIALRKENPIMIYGAYRTLNENKEAVYSYEREWEGKKLLVMLNFTAIPQAYKVPPKWIKSGCELLISNEAIHPSLEDGTIELSPYEARVYVMKG</sequence>
<dbReference type="Gene3D" id="3.90.400.10">
    <property type="entry name" value="Oligo-1,6-glucosidase, Domain 2"/>
    <property type="match status" value="1"/>
</dbReference>
<gene>
    <name evidence="9" type="ORF">A33I_14975</name>
</gene>
<protein>
    <recommendedName>
        <fullName evidence="7">oligo-1,6-glucosidase</fullName>
        <ecNumber evidence="7">3.2.1.10</ecNumber>
    </recommendedName>
</protein>
<dbReference type="Pfam" id="PF16657">
    <property type="entry name" value="Malt_amylase_C"/>
    <property type="match status" value="1"/>
</dbReference>
<dbReference type="GO" id="GO:0004574">
    <property type="term" value="F:oligo-1,6-glucosidase activity"/>
    <property type="evidence" value="ECO:0007669"/>
    <property type="project" value="UniProtKB-EC"/>
</dbReference>
<dbReference type="NCBIfam" id="NF008183">
    <property type="entry name" value="PRK10933.1"/>
    <property type="match status" value="1"/>
</dbReference>
<dbReference type="RefSeq" id="WP_022628603.1">
    <property type="nucleotide sequence ID" value="NZ_ATAE01000032.1"/>
</dbReference>
<dbReference type="PANTHER" id="PTHR10357:SF184">
    <property type="entry name" value="OLIGO-1,6-GLUCOSIDASE 1"/>
    <property type="match status" value="1"/>
</dbReference>
<evidence type="ECO:0000256" key="2">
    <source>
        <dbReference type="ARBA" id="ARBA00008061"/>
    </source>
</evidence>
<dbReference type="FunFam" id="3.90.400.10:FF:000002">
    <property type="entry name" value="Sucrose isomerase"/>
    <property type="match status" value="1"/>
</dbReference>
<dbReference type="InterPro" id="IPR045857">
    <property type="entry name" value="O16G_dom_2"/>
</dbReference>
<name>U6SLW8_9BACI</name>
<evidence type="ECO:0000256" key="5">
    <source>
        <dbReference type="ARBA" id="ARBA00023295"/>
    </source>
</evidence>
<dbReference type="PATRIC" id="fig|1188261.3.peg.2414"/>
<dbReference type="EC" id="3.2.1.10" evidence="7"/>
<accession>U6SLW8</accession>
<feature type="domain" description="Glycosyl hydrolase family 13 catalytic" evidence="8">
    <location>
        <begin position="13"/>
        <end position="420"/>
    </location>
</feature>
<evidence type="ECO:0000256" key="7">
    <source>
        <dbReference type="ARBA" id="ARBA00038939"/>
    </source>
</evidence>
<dbReference type="GO" id="GO:0005737">
    <property type="term" value="C:cytoplasm"/>
    <property type="evidence" value="ECO:0007669"/>
    <property type="project" value="UniProtKB-SubCell"/>
</dbReference>
<evidence type="ECO:0000259" key="8">
    <source>
        <dbReference type="SMART" id="SM00642"/>
    </source>
</evidence>
<evidence type="ECO:0000313" key="10">
    <source>
        <dbReference type="Proteomes" id="UP000017170"/>
    </source>
</evidence>
<keyword evidence="3" id="KW-0963">Cytoplasm</keyword>
<dbReference type="EMBL" id="ATAE01000032">
    <property type="protein sequence ID" value="ERN52729.1"/>
    <property type="molecule type" value="Genomic_DNA"/>
</dbReference>
<dbReference type="Proteomes" id="UP000017170">
    <property type="component" value="Unassembled WGS sequence"/>
</dbReference>
<dbReference type="Gene3D" id="3.20.20.80">
    <property type="entry name" value="Glycosidases"/>
    <property type="match status" value="1"/>
</dbReference>
<evidence type="ECO:0000256" key="3">
    <source>
        <dbReference type="ARBA" id="ARBA00022490"/>
    </source>
</evidence>
<proteinExistence type="inferred from homology"/>
<dbReference type="Gene3D" id="2.60.40.1180">
    <property type="entry name" value="Golgi alpha-mannosidase II"/>
    <property type="match status" value="1"/>
</dbReference>
<dbReference type="AlphaFoldDB" id="U6SLW8"/>
<dbReference type="FunFam" id="3.20.20.80:FF:000064">
    <property type="entry name" value="Oligo-1,6-glucosidase"/>
    <property type="match status" value="1"/>
</dbReference>
<evidence type="ECO:0000256" key="4">
    <source>
        <dbReference type="ARBA" id="ARBA00022801"/>
    </source>
</evidence>
<dbReference type="GO" id="GO:0009313">
    <property type="term" value="P:oligosaccharide catabolic process"/>
    <property type="evidence" value="ECO:0007669"/>
    <property type="project" value="TreeGrafter"/>
</dbReference>
<dbReference type="FunFam" id="2.60.40.1180:FF:000007">
    <property type="entry name" value="Sucrose isomerase"/>
    <property type="match status" value="1"/>
</dbReference>
<keyword evidence="5" id="KW-0326">Glycosidase</keyword>
<dbReference type="InterPro" id="IPR017853">
    <property type="entry name" value="GH"/>
</dbReference>
<evidence type="ECO:0000256" key="1">
    <source>
        <dbReference type="ARBA" id="ARBA00004496"/>
    </source>
</evidence>
<dbReference type="Pfam" id="PF00128">
    <property type="entry name" value="Alpha-amylase"/>
    <property type="match status" value="1"/>
</dbReference>
<dbReference type="InterPro" id="IPR013780">
    <property type="entry name" value="Glyco_hydro_b"/>
</dbReference>
<dbReference type="GO" id="GO:0004556">
    <property type="term" value="F:alpha-amylase activity"/>
    <property type="evidence" value="ECO:0007669"/>
    <property type="project" value="TreeGrafter"/>
</dbReference>
<dbReference type="PANTHER" id="PTHR10357">
    <property type="entry name" value="ALPHA-AMYLASE FAMILY MEMBER"/>
    <property type="match status" value="1"/>
</dbReference>
<dbReference type="InterPro" id="IPR032091">
    <property type="entry name" value="Malt_amylase-like_C"/>
</dbReference>
<dbReference type="CDD" id="cd11333">
    <property type="entry name" value="AmyAc_SI_OligoGlu_DGase"/>
    <property type="match status" value="1"/>
</dbReference>
<comment type="subcellular location">
    <subcellularLocation>
        <location evidence="1">Cytoplasm</location>
    </subcellularLocation>
</comment>
<evidence type="ECO:0000313" key="9">
    <source>
        <dbReference type="EMBL" id="ERN52729.1"/>
    </source>
</evidence>
<dbReference type="FunFam" id="3.20.20.80:FF:000014">
    <property type="entry name" value="Alpha,alpha-phosphotrehalase"/>
    <property type="match status" value="1"/>
</dbReference>
<dbReference type="SUPFAM" id="SSF51011">
    <property type="entry name" value="Glycosyl hydrolase domain"/>
    <property type="match status" value="1"/>
</dbReference>